<evidence type="ECO:0000313" key="2">
    <source>
        <dbReference type="EMBL" id="ANP40531.1"/>
    </source>
</evidence>
<feature type="compositionally biased region" description="Basic and acidic residues" evidence="1">
    <location>
        <begin position="273"/>
        <end position="290"/>
    </location>
</feature>
<dbReference type="AlphaFoldDB" id="A0A1B1A1V4"/>
<dbReference type="OrthoDB" id="10010023at2"/>
<sequence>MIWEQALGIAGVLFLMVCCFIPRDPTQCNFIGALIGGAFGLLGASKQRKENQRINEANRPVNQVAEWEAAGINPLFGIGSGGYVPHQAASIGDAYATAGARFGQAIDQYRGEKLAETELKKENTALKEKLDELATPRIPSYLSQYGAIIPVPTIGATHGQVNRQDPRSVSGNVDGSGDLSPKSALRAARLGGAGDPTDYNPVKAPAYKAFGVPWVGSGAFGSGDSAEEALGDTPFTWLATPAIFGDMFGHTIGQAYSRHKQRKADKAMEEWFRREREGDPIKRDPFEQHARKLQSQNPYFRP</sequence>
<reference evidence="2 3" key="1">
    <citation type="journal article" date="2016" name="ISME J.">
        <title>Global occurrence and heterogeneity of the Roseobacter-clade species Ruegeria mobilis.</title>
        <authorList>
            <person name="Sonnenschein E."/>
            <person name="Gram L."/>
        </authorList>
    </citation>
    <scope>NUCLEOTIDE SEQUENCE [LARGE SCALE GENOMIC DNA]</scope>
    <source>
        <strain evidence="2 3">F1926</strain>
    </source>
</reference>
<feature type="compositionally biased region" description="Polar residues" evidence="1">
    <location>
        <begin position="159"/>
        <end position="173"/>
    </location>
</feature>
<dbReference type="GeneID" id="28249589"/>
<accession>A0A1B1A1V4</accession>
<name>A0A1B1A1V4_9RHOB</name>
<organism evidence="2 3">
    <name type="scientific">Tritonibacter mobilis F1926</name>
    <dbReference type="NCBI Taxonomy" id="1265309"/>
    <lineage>
        <taxon>Bacteria</taxon>
        <taxon>Pseudomonadati</taxon>
        <taxon>Pseudomonadota</taxon>
        <taxon>Alphaproteobacteria</taxon>
        <taxon>Rhodobacterales</taxon>
        <taxon>Paracoccaceae</taxon>
        <taxon>Tritonibacter</taxon>
    </lineage>
</organism>
<feature type="compositionally biased region" description="Polar residues" evidence="1">
    <location>
        <begin position="293"/>
        <end position="302"/>
    </location>
</feature>
<evidence type="ECO:0000313" key="3">
    <source>
        <dbReference type="Proteomes" id="UP000013243"/>
    </source>
</evidence>
<feature type="region of interest" description="Disordered" evidence="1">
    <location>
        <begin position="159"/>
        <end position="182"/>
    </location>
</feature>
<protein>
    <submittedName>
        <fullName evidence="2">Uncharacterized protein</fullName>
    </submittedName>
</protein>
<proteinExistence type="predicted"/>
<dbReference type="EMBL" id="CP015230">
    <property type="protein sequence ID" value="ANP40531.1"/>
    <property type="molecule type" value="Genomic_DNA"/>
</dbReference>
<feature type="region of interest" description="Disordered" evidence="1">
    <location>
        <begin position="273"/>
        <end position="302"/>
    </location>
</feature>
<gene>
    <name evidence="2" type="ORF">K529_007115</name>
</gene>
<dbReference type="KEGG" id="rmb:K529_007115"/>
<evidence type="ECO:0000256" key="1">
    <source>
        <dbReference type="SAM" id="MobiDB-lite"/>
    </source>
</evidence>
<dbReference type="RefSeq" id="WP_005615566.1">
    <property type="nucleotide sequence ID" value="NZ_CP015230.1"/>
</dbReference>
<dbReference type="STRING" id="1265309.K529_007115"/>
<dbReference type="Proteomes" id="UP000013243">
    <property type="component" value="Chromosome"/>
</dbReference>